<feature type="domain" description="Anoctamin transmembrane" evidence="8">
    <location>
        <begin position="254"/>
        <end position="714"/>
    </location>
</feature>
<dbReference type="Pfam" id="PF04547">
    <property type="entry name" value="Anoctamin"/>
    <property type="match status" value="1"/>
</dbReference>
<dbReference type="EMBL" id="DAKRPA010000162">
    <property type="protein sequence ID" value="DAZ96612.1"/>
    <property type="molecule type" value="Genomic_DNA"/>
</dbReference>
<evidence type="ECO:0000256" key="7">
    <source>
        <dbReference type="SAM" id="Phobius"/>
    </source>
</evidence>
<feature type="transmembrane region" description="Helical" evidence="7">
    <location>
        <begin position="590"/>
        <end position="613"/>
    </location>
</feature>
<evidence type="ECO:0000256" key="4">
    <source>
        <dbReference type="ARBA" id="ARBA00022989"/>
    </source>
</evidence>
<dbReference type="InterPro" id="IPR049452">
    <property type="entry name" value="Anoctamin_TM"/>
</dbReference>
<feature type="transmembrane region" description="Helical" evidence="7">
    <location>
        <begin position="641"/>
        <end position="665"/>
    </location>
</feature>
<reference evidence="10" key="1">
    <citation type="submission" date="2022-11" db="EMBL/GenBank/DDBJ databases">
        <authorList>
            <person name="Morgan W.R."/>
            <person name="Tartar A."/>
        </authorList>
    </citation>
    <scope>NUCLEOTIDE SEQUENCE</scope>
    <source>
        <strain evidence="10">ARSEF 373</strain>
    </source>
</reference>
<dbReference type="PANTHER" id="PTHR12308:SF73">
    <property type="entry name" value="ANOCTAMIN"/>
    <property type="match status" value="1"/>
</dbReference>
<evidence type="ECO:0000256" key="3">
    <source>
        <dbReference type="ARBA" id="ARBA00022692"/>
    </source>
</evidence>
<evidence type="ECO:0000313" key="10">
    <source>
        <dbReference type="EMBL" id="DAZ96612.1"/>
    </source>
</evidence>
<dbReference type="AlphaFoldDB" id="A0AAV2YTQ5"/>
<feature type="transmembrane region" description="Helical" evidence="7">
    <location>
        <begin position="265"/>
        <end position="288"/>
    </location>
</feature>
<evidence type="ECO:0000256" key="1">
    <source>
        <dbReference type="ARBA" id="ARBA00004651"/>
    </source>
</evidence>
<evidence type="ECO:0000259" key="9">
    <source>
        <dbReference type="Pfam" id="PF16178"/>
    </source>
</evidence>
<dbReference type="Proteomes" id="UP001146120">
    <property type="component" value="Unassembled WGS sequence"/>
</dbReference>
<keyword evidence="4 7" id="KW-1133">Transmembrane helix</keyword>
<feature type="transmembrane region" description="Helical" evidence="7">
    <location>
        <begin position="371"/>
        <end position="395"/>
    </location>
</feature>
<dbReference type="GO" id="GO:0005886">
    <property type="term" value="C:plasma membrane"/>
    <property type="evidence" value="ECO:0007669"/>
    <property type="project" value="UniProtKB-SubCell"/>
</dbReference>
<keyword evidence="2" id="KW-1003">Cell membrane</keyword>
<keyword evidence="11" id="KW-1185">Reference proteome</keyword>
<feature type="domain" description="Anoctamin dimerisation" evidence="9">
    <location>
        <begin position="43"/>
        <end position="230"/>
    </location>
</feature>
<gene>
    <name evidence="10" type="ORF">N0F65_000178</name>
</gene>
<evidence type="ECO:0008006" key="12">
    <source>
        <dbReference type="Google" id="ProtNLM"/>
    </source>
</evidence>
<organism evidence="10 11">
    <name type="scientific">Lagenidium giganteum</name>
    <dbReference type="NCBI Taxonomy" id="4803"/>
    <lineage>
        <taxon>Eukaryota</taxon>
        <taxon>Sar</taxon>
        <taxon>Stramenopiles</taxon>
        <taxon>Oomycota</taxon>
        <taxon>Peronosporomycetes</taxon>
        <taxon>Pythiales</taxon>
        <taxon>Pythiaceae</taxon>
    </lineage>
</organism>
<accession>A0AAV2YTQ5</accession>
<dbReference type="Pfam" id="PF16178">
    <property type="entry name" value="Anoct_dimer"/>
    <property type="match status" value="1"/>
</dbReference>
<dbReference type="InterPro" id="IPR032394">
    <property type="entry name" value="Anoct_dimer"/>
</dbReference>
<feature type="transmembrane region" description="Helical" evidence="7">
    <location>
        <begin position="677"/>
        <end position="697"/>
    </location>
</feature>
<dbReference type="PANTHER" id="PTHR12308">
    <property type="entry name" value="ANOCTAMIN"/>
    <property type="match status" value="1"/>
</dbReference>
<proteinExistence type="predicted"/>
<comment type="subcellular location">
    <subcellularLocation>
        <location evidence="1">Cell membrane</location>
        <topology evidence="1">Multi-pass membrane protein</topology>
    </subcellularLocation>
</comment>
<feature type="transmembrane region" description="Helical" evidence="7">
    <location>
        <begin position="300"/>
        <end position="318"/>
    </location>
</feature>
<evidence type="ECO:0000313" key="11">
    <source>
        <dbReference type="Proteomes" id="UP001146120"/>
    </source>
</evidence>
<protein>
    <recommendedName>
        <fullName evidence="12">Anoctamin dimerisation domain-containing protein</fullName>
    </recommendedName>
</protein>
<sequence>MSGETAGMRLKALKNAVSRRGSSLNATVEAKDVRLQLDESFERDNGYSYDYVLVFKVHEENKELSEEQKKYSMRTILQSLARGGIETKMFYSTDRDLVFCKLRASLERLKREADRIDYKVEFDPVELRKVAETGYKDKGIEPINIEDPMNVTHRDPYQNIFAKFDVDKRLEAVYVKYGEKKKIPFRGVDRIKLMLNIMKAHFGEGGCALNLLKLQKNNCIEAAFPLHEYEQLMALKKKWIVWRFAPWGQPLHDIKDYFGEKIGLYFAWLGHYTTWLIAPSIVGVLLFVDVIVLKSADATLVPYFGLFMALWSTFYYEYWKRYNSVLALEWGMTSFEDEEVERPEFQGEEITSHIDGSKTRYFSPQQRFRRVMASLLFIFMLILLVIGVVTMIFVFRHMATVQDGAWHDFFTFGEVKENGTIVKPGINLGGPAASTLNAVQIMVMNTIYSGMAEKLNNYENHRTDTEYEDHLIGKTFLFQFVNSYAALFYTAFIKPNISSEKCLPVLAKADPATDPGCMDELMMGLAIIFILRLTSGNFFEVGLPWIKQKLGRSKHEEMSKSAGREPSTIELQMKLDVYDMKGTFDDYNEMIIQFGYVTLFVVGFPLAPVLALLNNYFEIRIDAHKLAHGTRRPDPRGAQDIGTWGTIIEVMSTFSVITNVALVCFTSKHTTANFTPFERVWLFVGVEHALILLKYLLMMLVDDEPHDVTVQKQRMSFIVDKIVNLIADDDDEALAKGNQVRVDLTVFDEDV</sequence>
<evidence type="ECO:0000256" key="6">
    <source>
        <dbReference type="ARBA" id="ARBA00023180"/>
    </source>
</evidence>
<evidence type="ECO:0000256" key="5">
    <source>
        <dbReference type="ARBA" id="ARBA00023136"/>
    </source>
</evidence>
<dbReference type="GO" id="GO:0005254">
    <property type="term" value="F:chloride channel activity"/>
    <property type="evidence" value="ECO:0007669"/>
    <property type="project" value="TreeGrafter"/>
</dbReference>
<keyword evidence="3 7" id="KW-0812">Transmembrane</keyword>
<name>A0AAV2YTQ5_9STRA</name>
<reference evidence="10" key="2">
    <citation type="journal article" date="2023" name="Microbiol Resour">
        <title>Decontamination and Annotation of the Draft Genome Sequence of the Oomycete Lagenidium giganteum ARSEF 373.</title>
        <authorList>
            <person name="Morgan W.R."/>
            <person name="Tartar A."/>
        </authorList>
    </citation>
    <scope>NUCLEOTIDE SEQUENCE</scope>
    <source>
        <strain evidence="10">ARSEF 373</strain>
    </source>
</reference>
<feature type="transmembrane region" description="Helical" evidence="7">
    <location>
        <begin position="521"/>
        <end position="546"/>
    </location>
</feature>
<dbReference type="InterPro" id="IPR007632">
    <property type="entry name" value="Anoctamin"/>
</dbReference>
<evidence type="ECO:0000259" key="8">
    <source>
        <dbReference type="Pfam" id="PF04547"/>
    </source>
</evidence>
<comment type="caution">
    <text evidence="10">The sequence shown here is derived from an EMBL/GenBank/DDBJ whole genome shotgun (WGS) entry which is preliminary data.</text>
</comment>
<dbReference type="GO" id="GO:0046983">
    <property type="term" value="F:protein dimerization activity"/>
    <property type="evidence" value="ECO:0007669"/>
    <property type="project" value="InterPro"/>
</dbReference>
<keyword evidence="5 7" id="KW-0472">Membrane</keyword>
<evidence type="ECO:0000256" key="2">
    <source>
        <dbReference type="ARBA" id="ARBA00022475"/>
    </source>
</evidence>
<keyword evidence="6" id="KW-0325">Glycoprotein</keyword>